<feature type="domain" description="DDE Tnp4" evidence="9">
    <location>
        <begin position="91"/>
        <end position="247"/>
    </location>
</feature>
<dbReference type="PANTHER" id="PTHR22930">
    <property type="match status" value="1"/>
</dbReference>
<dbReference type="InterPro" id="IPR045249">
    <property type="entry name" value="HARBI1-like"/>
</dbReference>
<keyword evidence="7" id="KW-0539">Nucleus</keyword>
<evidence type="ECO:0000313" key="10">
    <source>
        <dbReference type="EMBL" id="KAF4149524.1"/>
    </source>
</evidence>
<evidence type="ECO:0000313" key="11">
    <source>
        <dbReference type="Proteomes" id="UP000704712"/>
    </source>
</evidence>
<dbReference type="EMBL" id="JAACNO010000163">
    <property type="protein sequence ID" value="KAF4149524.1"/>
    <property type="molecule type" value="Genomic_DNA"/>
</dbReference>
<reference evidence="10" key="1">
    <citation type="submission" date="2020-03" db="EMBL/GenBank/DDBJ databases">
        <title>Hybrid Assembly of Korean Phytophthora infestans isolates.</title>
        <authorList>
            <person name="Prokchorchik M."/>
            <person name="Lee Y."/>
            <person name="Seo J."/>
            <person name="Cho J.-H."/>
            <person name="Park Y.-E."/>
            <person name="Jang D.-C."/>
            <person name="Im J.-S."/>
            <person name="Choi J.-G."/>
            <person name="Park H.-J."/>
            <person name="Lee G.-B."/>
            <person name="Lee Y.-G."/>
            <person name="Hong S.-Y."/>
            <person name="Cho K."/>
            <person name="Sohn K.H."/>
        </authorList>
    </citation>
    <scope>NUCLEOTIDE SEQUENCE</scope>
    <source>
        <strain evidence="10">KR_2_A2</strain>
    </source>
</reference>
<evidence type="ECO:0000259" key="9">
    <source>
        <dbReference type="Pfam" id="PF13359"/>
    </source>
</evidence>
<evidence type="ECO:0000256" key="5">
    <source>
        <dbReference type="ARBA" id="ARBA00022723"/>
    </source>
</evidence>
<protein>
    <submittedName>
        <fullName evidence="10">DDE superfamily endonuclease</fullName>
    </submittedName>
</protein>
<evidence type="ECO:0000256" key="4">
    <source>
        <dbReference type="ARBA" id="ARBA00022722"/>
    </source>
</evidence>
<comment type="cofactor">
    <cofactor evidence="1">
        <name>a divalent metal cation</name>
        <dbReference type="ChEBI" id="CHEBI:60240"/>
    </cofactor>
</comment>
<keyword evidence="6" id="KW-0378">Hydrolase</keyword>
<evidence type="ECO:0000256" key="8">
    <source>
        <dbReference type="SAM" id="MobiDB-lite"/>
    </source>
</evidence>
<dbReference type="GO" id="GO:0004519">
    <property type="term" value="F:endonuclease activity"/>
    <property type="evidence" value="ECO:0007669"/>
    <property type="project" value="UniProtKB-KW"/>
</dbReference>
<comment type="subcellular location">
    <subcellularLocation>
        <location evidence="2">Nucleus</location>
    </subcellularLocation>
</comment>
<gene>
    <name evidence="10" type="ORF">GN958_ATG01287</name>
</gene>
<sequence>MPETEKSKVVSAISSALLQESLLAELEDSDIDLMSRSDAESSPQDGRSSESDKEVDELADLYTAWPSATKRTTSSAFHSARYGLSGAIGFVDGTFVNFSQKPHVDGHLFFTRKKRYRLNVQIFCDEDQRILHVHTGWPGSCGDALVFSHTQVSKNSERYFSIGEYLIGDSGYALSERLFAPYKMPRAARSDNARFNTIVSSARVVNENCIGALKNRWASLYGVRTQIKVAEDFDKVNNHILCVLLHNVTLQRKDPWTEEDREDFSAAEGKSDDEDDDGCCIDTPPASRNAENKREMIKRRVL</sequence>
<feature type="region of interest" description="Disordered" evidence="8">
    <location>
        <begin position="256"/>
        <end position="302"/>
    </location>
</feature>
<dbReference type="GO" id="GO:0005634">
    <property type="term" value="C:nucleus"/>
    <property type="evidence" value="ECO:0007669"/>
    <property type="project" value="UniProtKB-SubCell"/>
</dbReference>
<keyword evidence="10" id="KW-0255">Endonuclease</keyword>
<dbReference type="PANTHER" id="PTHR22930:SF85">
    <property type="entry name" value="GH03217P-RELATED"/>
    <property type="match status" value="1"/>
</dbReference>
<dbReference type="Proteomes" id="UP000704712">
    <property type="component" value="Unassembled WGS sequence"/>
</dbReference>
<organism evidence="10 11">
    <name type="scientific">Phytophthora infestans</name>
    <name type="common">Potato late blight agent</name>
    <name type="synonym">Botrytis infestans</name>
    <dbReference type="NCBI Taxonomy" id="4787"/>
    <lineage>
        <taxon>Eukaryota</taxon>
        <taxon>Sar</taxon>
        <taxon>Stramenopiles</taxon>
        <taxon>Oomycota</taxon>
        <taxon>Peronosporomycetes</taxon>
        <taxon>Peronosporales</taxon>
        <taxon>Peronosporaceae</taxon>
        <taxon>Phytophthora</taxon>
    </lineage>
</organism>
<dbReference type="AlphaFoldDB" id="A0A8S9VDL1"/>
<evidence type="ECO:0000256" key="6">
    <source>
        <dbReference type="ARBA" id="ARBA00022801"/>
    </source>
</evidence>
<proteinExistence type="inferred from homology"/>
<keyword evidence="5" id="KW-0479">Metal-binding</keyword>
<comment type="similarity">
    <text evidence="3">Belongs to the HARBI1 family.</text>
</comment>
<accession>A0A8S9VDL1</accession>
<dbReference type="InterPro" id="IPR027806">
    <property type="entry name" value="HARBI1_dom"/>
</dbReference>
<evidence type="ECO:0000256" key="1">
    <source>
        <dbReference type="ARBA" id="ARBA00001968"/>
    </source>
</evidence>
<evidence type="ECO:0000256" key="7">
    <source>
        <dbReference type="ARBA" id="ARBA00023242"/>
    </source>
</evidence>
<evidence type="ECO:0000256" key="2">
    <source>
        <dbReference type="ARBA" id="ARBA00004123"/>
    </source>
</evidence>
<dbReference type="Pfam" id="PF13359">
    <property type="entry name" value="DDE_Tnp_4"/>
    <property type="match status" value="1"/>
</dbReference>
<evidence type="ECO:0000256" key="3">
    <source>
        <dbReference type="ARBA" id="ARBA00006958"/>
    </source>
</evidence>
<comment type="caution">
    <text evidence="10">The sequence shown here is derived from an EMBL/GenBank/DDBJ whole genome shotgun (WGS) entry which is preliminary data.</text>
</comment>
<dbReference type="GO" id="GO:0046872">
    <property type="term" value="F:metal ion binding"/>
    <property type="evidence" value="ECO:0007669"/>
    <property type="project" value="UniProtKB-KW"/>
</dbReference>
<name>A0A8S9VDL1_PHYIN</name>
<feature type="region of interest" description="Disordered" evidence="8">
    <location>
        <begin position="33"/>
        <end position="54"/>
    </location>
</feature>
<dbReference type="GO" id="GO:0016787">
    <property type="term" value="F:hydrolase activity"/>
    <property type="evidence" value="ECO:0007669"/>
    <property type="project" value="UniProtKB-KW"/>
</dbReference>
<keyword evidence="4" id="KW-0540">Nuclease</keyword>